<dbReference type="GO" id="GO:0016787">
    <property type="term" value="F:hydrolase activity"/>
    <property type="evidence" value="ECO:0007669"/>
    <property type="project" value="UniProtKB-KW"/>
</dbReference>
<sequence>MLGHYFQHIGRPDEFKCPDLPHRPAAAMGMLESLLEGHAPETVKLVGSSLGAWYATVLSERLGVRAVLVNPAVHPARLLASALGEHSNYSTGERYQFTTMHVQELADMELTAITHPERLMVLLETGDEVLDYRTAQTFYHGCRQVVVQGGNHSFNSFAAHIPEIIAF</sequence>
<comment type="caution">
    <text evidence="1">The sequence shown here is derived from an EMBL/GenBank/DDBJ whole genome shotgun (WGS) entry which is preliminary data.</text>
</comment>
<evidence type="ECO:0000313" key="1">
    <source>
        <dbReference type="EMBL" id="CBI09760.1"/>
    </source>
</evidence>
<protein>
    <submittedName>
        <fullName evidence="1">Putative alpha/beta-Hydrolase</fullName>
    </submittedName>
</protein>
<name>E6QR88_9ZZZZ</name>
<dbReference type="InterPro" id="IPR008886">
    <property type="entry name" value="UPF0227/Esterase_YqiA"/>
</dbReference>
<keyword evidence="1" id="KW-0378">Hydrolase</keyword>
<dbReference type="AlphaFoldDB" id="E6QR88"/>
<accession>E6QR88</accession>
<dbReference type="PANTHER" id="PTHR35602">
    <property type="entry name" value="ESTERASE YQIA-RELATED"/>
    <property type="match status" value="1"/>
</dbReference>
<reference evidence="1" key="1">
    <citation type="submission" date="2009-10" db="EMBL/GenBank/DDBJ databases">
        <title>Diversity of trophic interactions inside an arsenic-rich microbial ecosystem.</title>
        <authorList>
            <person name="Bertin P.N."/>
            <person name="Heinrich-Salmeron A."/>
            <person name="Pelletier E."/>
            <person name="Goulhen-Chollet F."/>
            <person name="Arsene-Ploetze F."/>
            <person name="Gallien S."/>
            <person name="Calteau A."/>
            <person name="Vallenet D."/>
            <person name="Casiot C."/>
            <person name="Chane-Woon-Ming B."/>
            <person name="Giloteaux L."/>
            <person name="Barakat M."/>
            <person name="Bonnefoy V."/>
            <person name="Bruneel O."/>
            <person name="Chandler M."/>
            <person name="Cleiss J."/>
            <person name="Duran R."/>
            <person name="Elbaz-Poulichet F."/>
            <person name="Fonknechten N."/>
            <person name="Lauga B."/>
            <person name="Mornico D."/>
            <person name="Ortet P."/>
            <person name="Schaeffer C."/>
            <person name="Siguier P."/>
            <person name="Alexander Thil Smith A."/>
            <person name="Van Dorsselaer A."/>
            <person name="Weissenbach J."/>
            <person name="Medigue C."/>
            <person name="Le Paslier D."/>
        </authorList>
    </citation>
    <scope>NUCLEOTIDE SEQUENCE</scope>
</reference>
<dbReference type="Pfam" id="PF05728">
    <property type="entry name" value="UPF0227"/>
    <property type="match status" value="1"/>
</dbReference>
<gene>
    <name evidence="1" type="ORF">CARN7_0503</name>
</gene>
<dbReference type="SUPFAM" id="SSF53474">
    <property type="entry name" value="alpha/beta-Hydrolases"/>
    <property type="match status" value="1"/>
</dbReference>
<dbReference type="Gene3D" id="3.40.50.1820">
    <property type="entry name" value="alpha/beta hydrolase"/>
    <property type="match status" value="1"/>
</dbReference>
<proteinExistence type="predicted"/>
<dbReference type="InterPro" id="IPR029058">
    <property type="entry name" value="AB_hydrolase_fold"/>
</dbReference>
<organism evidence="1">
    <name type="scientific">mine drainage metagenome</name>
    <dbReference type="NCBI Taxonomy" id="410659"/>
    <lineage>
        <taxon>unclassified sequences</taxon>
        <taxon>metagenomes</taxon>
        <taxon>ecological metagenomes</taxon>
    </lineage>
</organism>
<dbReference type="PANTHER" id="PTHR35602:SF3">
    <property type="entry name" value="ESTERASE YQIA"/>
    <property type="match status" value="1"/>
</dbReference>
<dbReference type="EMBL" id="CABR01000049">
    <property type="protein sequence ID" value="CBI09760.1"/>
    <property type="molecule type" value="Genomic_DNA"/>
</dbReference>